<feature type="region of interest" description="Disordered" evidence="1">
    <location>
        <begin position="1"/>
        <end position="40"/>
    </location>
</feature>
<dbReference type="AlphaFoldDB" id="A0A6C8GCN3"/>
<proteinExistence type="predicted"/>
<dbReference type="AntiFam" id="ANF00057">
    <property type="entry name" value="Translation of E. coli type CRISPR repeat"/>
</dbReference>
<dbReference type="EMBL" id="AFYI01000002">
    <property type="protein sequence ID" value="EHB43112.1"/>
    <property type="molecule type" value="Genomic_DNA"/>
</dbReference>
<evidence type="ECO:0000256" key="1">
    <source>
        <dbReference type="SAM" id="MobiDB-lite"/>
    </source>
</evidence>
<evidence type="ECO:0000313" key="2">
    <source>
        <dbReference type="EMBL" id="EHB43112.1"/>
    </source>
</evidence>
<dbReference type="Proteomes" id="UP000004564">
    <property type="component" value="Chromosome"/>
</dbReference>
<name>A0A6C8GCN3_SALIN</name>
<sequence>MKEKAKNQTVYPRWRGEHPRHDINAIPSHGLSPLARGTPP</sequence>
<evidence type="ECO:0000313" key="3">
    <source>
        <dbReference type="Proteomes" id="UP000004564"/>
    </source>
</evidence>
<protein>
    <submittedName>
        <fullName evidence="2">Uncharacterized protein</fullName>
    </submittedName>
</protein>
<feature type="compositionally biased region" description="Basic and acidic residues" evidence="1">
    <location>
        <begin position="14"/>
        <end position="23"/>
    </location>
</feature>
<accession>A0A6C8GCN3</accession>
<comment type="caution">
    <text evidence="2">The sequence shown here is derived from an EMBL/GenBank/DDBJ whole genome shotgun (WGS) entry which is preliminary data.</text>
</comment>
<dbReference type="AntiFam" id="ANF00006">
    <property type="entry name" value="Translation of CRISPR region"/>
</dbReference>
<gene>
    <name evidence="2" type="ORF">SEENIN0B_03017</name>
</gene>
<organism evidence="2 3">
    <name type="scientific">Salmonella enterica subsp. enterica serovar Infantis str. SARB27</name>
    <dbReference type="NCBI Taxonomy" id="596155"/>
    <lineage>
        <taxon>Bacteria</taxon>
        <taxon>Pseudomonadati</taxon>
        <taxon>Pseudomonadota</taxon>
        <taxon>Gammaproteobacteria</taxon>
        <taxon>Enterobacterales</taxon>
        <taxon>Enterobacteriaceae</taxon>
        <taxon>Salmonella</taxon>
    </lineage>
</organism>
<reference evidence="2 3" key="1">
    <citation type="submission" date="2011-09" db="EMBL/GenBank/DDBJ databases">
        <authorList>
            <person name="McClelland M."/>
            <person name="Clifton S."/>
            <person name="Porwollik S."/>
            <person name="Cheng P."/>
            <person name="Wollam A."/>
            <person name="Wang C."/>
            <person name="Pepin K."/>
            <person name="Bhonagiri V."/>
            <person name="Fulton R."/>
            <person name="Fulton L.F."/>
            <person name="Delehaunty K."/>
            <person name="Fronick C."/>
            <person name="O'Laughlin M."/>
            <person name="Godfrey J."/>
            <person name="Waligorski J."/>
            <person name="Appelbaum E."/>
            <person name="Farmer C."/>
            <person name="Strong C."/>
            <person name="Tomlinson C."/>
            <person name="Hou S."/>
            <person name="Minx P."/>
            <person name="Warren W."/>
            <person name="Wilson R.K."/>
        </authorList>
    </citation>
    <scope>NUCLEOTIDE SEQUENCE [LARGE SCALE GENOMIC DNA]</scope>
    <source>
        <strain evidence="3">SARB 27</strain>
    </source>
</reference>